<name>R0FEW7_9BRAS</name>
<dbReference type="PANTHER" id="PTHR31672:SF13">
    <property type="entry name" value="F-BOX PROTEIN CPR30-LIKE"/>
    <property type="match status" value="1"/>
</dbReference>
<keyword evidence="3" id="KW-1185">Reference proteome</keyword>
<dbReference type="Gene3D" id="1.20.1280.50">
    <property type="match status" value="1"/>
</dbReference>
<evidence type="ECO:0000313" key="2">
    <source>
        <dbReference type="EMBL" id="EOA20772.1"/>
    </source>
</evidence>
<dbReference type="InterPro" id="IPR050796">
    <property type="entry name" value="SCF_F-box_component"/>
</dbReference>
<dbReference type="InterPro" id="IPR006527">
    <property type="entry name" value="F-box-assoc_dom_typ1"/>
</dbReference>
<dbReference type="Pfam" id="PF07734">
    <property type="entry name" value="FBA_1"/>
    <property type="match status" value="1"/>
</dbReference>
<dbReference type="Proteomes" id="UP000029121">
    <property type="component" value="Unassembled WGS sequence"/>
</dbReference>
<dbReference type="SMART" id="SM00256">
    <property type="entry name" value="FBOX"/>
    <property type="match status" value="1"/>
</dbReference>
<dbReference type="AlphaFoldDB" id="R0FEW7"/>
<accession>R0FEW7</accession>
<reference evidence="3" key="1">
    <citation type="journal article" date="2013" name="Nat. Genet.">
        <title>The Capsella rubella genome and the genomic consequences of rapid mating system evolution.</title>
        <authorList>
            <person name="Slotte T."/>
            <person name="Hazzouri K.M."/>
            <person name="Agren J.A."/>
            <person name="Koenig D."/>
            <person name="Maumus F."/>
            <person name="Guo Y.L."/>
            <person name="Steige K."/>
            <person name="Platts A.E."/>
            <person name="Escobar J.S."/>
            <person name="Newman L.K."/>
            <person name="Wang W."/>
            <person name="Mandakova T."/>
            <person name="Vello E."/>
            <person name="Smith L.M."/>
            <person name="Henz S.R."/>
            <person name="Steffen J."/>
            <person name="Takuno S."/>
            <person name="Brandvain Y."/>
            <person name="Coop G."/>
            <person name="Andolfatto P."/>
            <person name="Hu T.T."/>
            <person name="Blanchette M."/>
            <person name="Clark R.M."/>
            <person name="Quesneville H."/>
            <person name="Nordborg M."/>
            <person name="Gaut B.S."/>
            <person name="Lysak M.A."/>
            <person name="Jenkins J."/>
            <person name="Grimwood J."/>
            <person name="Chapman J."/>
            <person name="Prochnik S."/>
            <person name="Shu S."/>
            <person name="Rokhsar D."/>
            <person name="Schmutz J."/>
            <person name="Weigel D."/>
            <person name="Wright S.I."/>
        </authorList>
    </citation>
    <scope>NUCLEOTIDE SEQUENCE [LARGE SCALE GENOMIC DNA]</scope>
    <source>
        <strain evidence="3">cv. Monte Gargano</strain>
    </source>
</reference>
<feature type="domain" description="F-box" evidence="1">
    <location>
        <begin position="31"/>
        <end position="72"/>
    </location>
</feature>
<dbReference type="Pfam" id="PF00646">
    <property type="entry name" value="F-box"/>
    <property type="match status" value="1"/>
</dbReference>
<protein>
    <recommendedName>
        <fullName evidence="1">F-box domain-containing protein</fullName>
    </recommendedName>
</protein>
<proteinExistence type="predicted"/>
<dbReference type="NCBIfam" id="TIGR01640">
    <property type="entry name" value="F_box_assoc_1"/>
    <property type="match status" value="1"/>
</dbReference>
<dbReference type="KEGG" id="crb:17881227"/>
<dbReference type="InterPro" id="IPR017451">
    <property type="entry name" value="F-box-assoc_interact_dom"/>
</dbReference>
<dbReference type="EMBL" id="KB870810">
    <property type="protein sequence ID" value="EOA20772.1"/>
    <property type="molecule type" value="Genomic_DNA"/>
</dbReference>
<sequence>MGSRVYKTIWPLLFSSSFRIQTETSMDEELLPHDVIEYHILERLDVKTLLKFKSVSKQWRSTIQSPRFQQRQLIRHRSLSGDPLVLLVSSIDPCAHQPDPTSSEALRTLVVRSTLPVSVQIPTPWEDKSYEVCNTSCDGLICLYDSFELLPNIVVNPTTRWHRTFPECNYQLFAAEKAERDEWFEVPYPSPGFGKDKISGTYKPVWLYNSAQLGLNDEASTCEVFDFATNAWRYVVPASPRLICHYQDPVYVDGSLHWFTAFSQEGETTVLSLDLHTETFQVISKAPFLHVFDEFKIFMCNLDGRLCVSEEKGPSQVIWSLDDSDHQKWNKLYSIDLTITSNLFPPHVKALAPLAVLDKDKLLFYDRESEVALVTHDPKAKSYDFAYTSKLSAYGVCYFPSLFSIL</sequence>
<dbReference type="OrthoDB" id="1022179at2759"/>
<dbReference type="SUPFAM" id="SSF81383">
    <property type="entry name" value="F-box domain"/>
    <property type="match status" value="1"/>
</dbReference>
<gene>
    <name evidence="2" type="ORF">CARUB_v10001101mg</name>
</gene>
<dbReference type="SUPFAM" id="SSF50965">
    <property type="entry name" value="Galactose oxidase, central domain"/>
    <property type="match status" value="1"/>
</dbReference>
<evidence type="ECO:0000313" key="3">
    <source>
        <dbReference type="Proteomes" id="UP000029121"/>
    </source>
</evidence>
<dbReference type="InterPro" id="IPR011043">
    <property type="entry name" value="Gal_Oxase/kelch_b-propeller"/>
</dbReference>
<evidence type="ECO:0000259" key="1">
    <source>
        <dbReference type="SMART" id="SM00256"/>
    </source>
</evidence>
<dbReference type="PANTHER" id="PTHR31672">
    <property type="entry name" value="BNACNNG10540D PROTEIN"/>
    <property type="match status" value="1"/>
</dbReference>
<dbReference type="InterPro" id="IPR001810">
    <property type="entry name" value="F-box_dom"/>
</dbReference>
<dbReference type="InterPro" id="IPR036047">
    <property type="entry name" value="F-box-like_dom_sf"/>
</dbReference>
<organism evidence="2 3">
    <name type="scientific">Capsella rubella</name>
    <dbReference type="NCBI Taxonomy" id="81985"/>
    <lineage>
        <taxon>Eukaryota</taxon>
        <taxon>Viridiplantae</taxon>
        <taxon>Streptophyta</taxon>
        <taxon>Embryophyta</taxon>
        <taxon>Tracheophyta</taxon>
        <taxon>Spermatophyta</taxon>
        <taxon>Magnoliopsida</taxon>
        <taxon>eudicotyledons</taxon>
        <taxon>Gunneridae</taxon>
        <taxon>Pentapetalae</taxon>
        <taxon>rosids</taxon>
        <taxon>malvids</taxon>
        <taxon>Brassicales</taxon>
        <taxon>Brassicaceae</taxon>
        <taxon>Camelineae</taxon>
        <taxon>Capsella</taxon>
    </lineage>
</organism>